<keyword evidence="1" id="KW-0238">DNA-binding</keyword>
<dbReference type="Proteomes" id="UP000030993">
    <property type="component" value="Unassembled WGS sequence"/>
</dbReference>
<dbReference type="STRING" id="82374.NZ47_09345"/>
<dbReference type="Gene3D" id="1.10.260.40">
    <property type="entry name" value="lambda repressor-like DNA-binding domains"/>
    <property type="match status" value="1"/>
</dbReference>
<evidence type="ECO:0000313" key="4">
    <source>
        <dbReference type="Proteomes" id="UP000030993"/>
    </source>
</evidence>
<dbReference type="PROSITE" id="PS50943">
    <property type="entry name" value="HTH_CROC1"/>
    <property type="match status" value="1"/>
</dbReference>
<dbReference type="InterPro" id="IPR001387">
    <property type="entry name" value="Cro/C1-type_HTH"/>
</dbReference>
<evidence type="ECO:0000259" key="2">
    <source>
        <dbReference type="PROSITE" id="PS50943"/>
    </source>
</evidence>
<dbReference type="PANTHER" id="PTHR46558">
    <property type="entry name" value="TRACRIPTIONAL REGULATORY PROTEIN-RELATED-RELATED"/>
    <property type="match status" value="1"/>
</dbReference>
<dbReference type="SUPFAM" id="SSF47413">
    <property type="entry name" value="lambda repressor-like DNA-binding domains"/>
    <property type="match status" value="1"/>
</dbReference>
<organism evidence="3 4">
    <name type="scientific">Anaerovibrio lipolyticus</name>
    <dbReference type="NCBI Taxonomy" id="82374"/>
    <lineage>
        <taxon>Bacteria</taxon>
        <taxon>Bacillati</taxon>
        <taxon>Bacillota</taxon>
        <taxon>Negativicutes</taxon>
        <taxon>Selenomonadales</taxon>
        <taxon>Selenomonadaceae</taxon>
        <taxon>Anaerovibrio</taxon>
    </lineage>
</organism>
<feature type="domain" description="HTH cro/C1-type" evidence="2">
    <location>
        <begin position="10"/>
        <end position="64"/>
    </location>
</feature>
<dbReference type="PANTHER" id="PTHR46558:SF14">
    <property type="entry name" value="HTH-TYPE TRANSCRIPTIONAL REGULATOR ANSR"/>
    <property type="match status" value="1"/>
</dbReference>
<dbReference type="RefSeq" id="WP_039209672.1">
    <property type="nucleotide sequence ID" value="NZ_JSCE01000181.1"/>
</dbReference>
<name>A0A0B2JY69_9FIRM</name>
<accession>A0A0B2JY69</accession>
<dbReference type="InterPro" id="IPR010982">
    <property type="entry name" value="Lambda_DNA-bd_dom_sf"/>
</dbReference>
<proteinExistence type="predicted"/>
<dbReference type="GO" id="GO:0003677">
    <property type="term" value="F:DNA binding"/>
    <property type="evidence" value="ECO:0007669"/>
    <property type="project" value="UniProtKB-KW"/>
</dbReference>
<gene>
    <name evidence="3" type="ORF">NZ47_09345</name>
</gene>
<dbReference type="CDD" id="cd00093">
    <property type="entry name" value="HTH_XRE"/>
    <property type="match status" value="1"/>
</dbReference>
<reference evidence="3 4" key="1">
    <citation type="journal article" date="2013" name="PLoS ONE">
        <title>Identification and characterization of three novel lipases belonging to families II and V from Anaerovibrio lipolyticus 5ST.</title>
        <authorList>
            <person name="Prive F."/>
            <person name="Kaderbhai N.N."/>
            <person name="Girdwood S."/>
            <person name="Worgan H.J."/>
            <person name="Pinloche E."/>
            <person name="Scollan N.D."/>
            <person name="Huws S.A."/>
            <person name="Newbold C.J."/>
        </authorList>
    </citation>
    <scope>NUCLEOTIDE SEQUENCE [LARGE SCALE GENOMIC DNA]</scope>
    <source>
        <strain evidence="3 4">5S</strain>
    </source>
</reference>
<dbReference type="Pfam" id="PF01381">
    <property type="entry name" value="HTH_3"/>
    <property type="match status" value="1"/>
</dbReference>
<dbReference type="AlphaFoldDB" id="A0A0B2JY69"/>
<sequence length="144" mass="16395">MTNNVFGKNLKKIRQKKYPSQKAFSEIINIPYTTYAQYEAGKREPNFDKLVLIADALTISMDALFKGTTPPSSINYIGQSLKDNLLPDEELIDYTEENDGFRIKTASGTLDLPQSLCEEIIANSLVKQKEYIRTQLAKELKNQR</sequence>
<evidence type="ECO:0000256" key="1">
    <source>
        <dbReference type="ARBA" id="ARBA00023125"/>
    </source>
</evidence>
<keyword evidence="4" id="KW-1185">Reference proteome</keyword>
<protein>
    <recommendedName>
        <fullName evidence="2">HTH cro/C1-type domain-containing protein</fullName>
    </recommendedName>
</protein>
<comment type="caution">
    <text evidence="3">The sequence shown here is derived from an EMBL/GenBank/DDBJ whole genome shotgun (WGS) entry which is preliminary data.</text>
</comment>
<dbReference type="EMBL" id="JSCE01000181">
    <property type="protein sequence ID" value="KHM51648.1"/>
    <property type="molecule type" value="Genomic_DNA"/>
</dbReference>
<dbReference type="SMART" id="SM00530">
    <property type="entry name" value="HTH_XRE"/>
    <property type="match status" value="1"/>
</dbReference>
<evidence type="ECO:0000313" key="3">
    <source>
        <dbReference type="EMBL" id="KHM51648.1"/>
    </source>
</evidence>